<evidence type="ECO:0000256" key="1">
    <source>
        <dbReference type="SAM" id="MobiDB-lite"/>
    </source>
</evidence>
<reference evidence="3" key="1">
    <citation type="submission" date="2023-08" db="EMBL/GenBank/DDBJ databases">
        <title>A de novo genome assembly of Solanum verrucosum Schlechtendal, a Mexican diploid species geographically isolated from the other diploid A-genome species in potato relatives.</title>
        <authorList>
            <person name="Hosaka K."/>
        </authorList>
    </citation>
    <scope>NUCLEOTIDE SEQUENCE</scope>
    <source>
        <tissue evidence="3">Young leaves</tissue>
    </source>
</reference>
<dbReference type="Pfam" id="PF24626">
    <property type="entry name" value="SH3_Tf2-1"/>
    <property type="match status" value="1"/>
</dbReference>
<dbReference type="Pfam" id="PF08284">
    <property type="entry name" value="RVP_2"/>
    <property type="match status" value="1"/>
</dbReference>
<dbReference type="InterPro" id="IPR056924">
    <property type="entry name" value="SH3_Tf2-1"/>
</dbReference>
<keyword evidence="4" id="KW-1185">Reference proteome</keyword>
<evidence type="ECO:0000313" key="3">
    <source>
        <dbReference type="EMBL" id="WMV45707.1"/>
    </source>
</evidence>
<feature type="compositionally biased region" description="Basic and acidic residues" evidence="1">
    <location>
        <begin position="1"/>
        <end position="11"/>
    </location>
</feature>
<proteinExistence type="predicted"/>
<dbReference type="PANTHER" id="PTHR46148">
    <property type="entry name" value="CHROMO DOMAIN-CONTAINING PROTEIN"/>
    <property type="match status" value="1"/>
</dbReference>
<dbReference type="InterPro" id="IPR043128">
    <property type="entry name" value="Rev_trsase/Diguanyl_cyclase"/>
</dbReference>
<name>A0AAF0ZNB5_SOLVR</name>
<sequence length="252" mass="28652">MWEEPKNRQRNDNGGNRAPSSSTALENSPDVITGMIKIFTFDVVSTPVGDSILAKKVYRDCTISVNYKGTMADLIELDIVDFGAILGMGWLHGSYALVDCRTQNWPRPTSPTDIRNFVELAGYYRRCVHQSQESPICFQSERAYSHKVSPMKDVMRFRKKGKLSPRYIGPYRISKRVGNLAYELELPSQLATVHLVFHISMLKKYMGDPSIIVPTKNIGIKDDLSYEEMPVQILNYQVRKLRTKEVASVKVL</sequence>
<organism evidence="3 4">
    <name type="scientific">Solanum verrucosum</name>
    <dbReference type="NCBI Taxonomy" id="315347"/>
    <lineage>
        <taxon>Eukaryota</taxon>
        <taxon>Viridiplantae</taxon>
        <taxon>Streptophyta</taxon>
        <taxon>Embryophyta</taxon>
        <taxon>Tracheophyta</taxon>
        <taxon>Spermatophyta</taxon>
        <taxon>Magnoliopsida</taxon>
        <taxon>eudicotyledons</taxon>
        <taxon>Gunneridae</taxon>
        <taxon>Pentapetalae</taxon>
        <taxon>asterids</taxon>
        <taxon>lamiids</taxon>
        <taxon>Solanales</taxon>
        <taxon>Solanaceae</taxon>
        <taxon>Solanoideae</taxon>
        <taxon>Solaneae</taxon>
        <taxon>Solanum</taxon>
    </lineage>
</organism>
<feature type="domain" description="Tf2-1-like SH3-like" evidence="2">
    <location>
        <begin position="153"/>
        <end position="205"/>
    </location>
</feature>
<evidence type="ECO:0000259" key="2">
    <source>
        <dbReference type="Pfam" id="PF24626"/>
    </source>
</evidence>
<dbReference type="AlphaFoldDB" id="A0AAF0ZNB5"/>
<dbReference type="Gene3D" id="3.30.70.270">
    <property type="match status" value="1"/>
</dbReference>
<dbReference type="EMBL" id="CP133620">
    <property type="protein sequence ID" value="WMV45707.1"/>
    <property type="molecule type" value="Genomic_DNA"/>
</dbReference>
<feature type="compositionally biased region" description="Polar residues" evidence="1">
    <location>
        <begin position="12"/>
        <end position="26"/>
    </location>
</feature>
<gene>
    <name evidence="3" type="ORF">MTR67_039092</name>
</gene>
<accession>A0AAF0ZNB5</accession>
<dbReference type="Proteomes" id="UP001234989">
    <property type="component" value="Chromosome 9"/>
</dbReference>
<protein>
    <recommendedName>
        <fullName evidence="2">Tf2-1-like SH3-like domain-containing protein</fullName>
    </recommendedName>
</protein>
<evidence type="ECO:0000313" key="4">
    <source>
        <dbReference type="Proteomes" id="UP001234989"/>
    </source>
</evidence>
<feature type="region of interest" description="Disordered" evidence="1">
    <location>
        <begin position="1"/>
        <end position="26"/>
    </location>
</feature>
<dbReference type="PANTHER" id="PTHR46148:SF56">
    <property type="entry name" value="RETROTRANSPOSON PROTEIN"/>
    <property type="match status" value="1"/>
</dbReference>